<dbReference type="Pfam" id="PF13520">
    <property type="entry name" value="AA_permease_2"/>
    <property type="match status" value="1"/>
</dbReference>
<evidence type="ECO:0000256" key="2">
    <source>
        <dbReference type="ARBA" id="ARBA00022475"/>
    </source>
</evidence>
<dbReference type="PANTHER" id="PTHR42770:SF11">
    <property type="entry name" value="INNER MEMBRANE TRANSPORT PROTEIN YBAT"/>
    <property type="match status" value="1"/>
</dbReference>
<feature type="transmembrane region" description="Helical" evidence="6">
    <location>
        <begin position="379"/>
        <end position="403"/>
    </location>
</feature>
<feature type="transmembrane region" description="Helical" evidence="6">
    <location>
        <begin position="174"/>
        <end position="194"/>
    </location>
</feature>
<sequence>MSGHTDERGDTDVINPETGQHELKRVMGPKLLLLFIVGDILGTGVYALTGAVAGEVGGAAWAPFLVAFVIATITAFSYLELVTKYPQAAGAALYTHKAFGIHFLTFLVSFAVMCSGITSASTASNAFAGFLRDGIGAEWESGSGPILLIALGFMALVAAVNFRGVGESVKANVVLTMVELSGLLMIILIGVYAVTQGKADFSRVVVFDSPSDKSTFFAITAATSLAFFAMVGFEDSVNMAEETKDPVRDFPRMMLTGLGITGLIYVLVSITAVALVPVGQLADPEADSALTQVVRAGAPNFPFDQVFPFIGMFAVANSALINMLMASRLLYGMAKQEVLPPFLGKVHPGRRTPWAAILFTTAIAFGLIYFVATRSDSDIIAALGGTTALLLLGVFTIVNIAVLVLRKDVIDRKHFVAPTVLPVLGAIACAFMVGPWTGRDTIQYRIAGYLLLLGVVLWAITWVVNRFVYAKKTYMRDPEELGDPDHEHH</sequence>
<keyword evidence="4 6" id="KW-1133">Transmembrane helix</keyword>
<feature type="transmembrane region" description="Helical" evidence="6">
    <location>
        <begin position="214"/>
        <end position="233"/>
    </location>
</feature>
<organism evidence="7 8">
    <name type="scientific">Knoellia remsis</name>
    <dbReference type="NCBI Taxonomy" id="407159"/>
    <lineage>
        <taxon>Bacteria</taxon>
        <taxon>Bacillati</taxon>
        <taxon>Actinomycetota</taxon>
        <taxon>Actinomycetes</taxon>
        <taxon>Micrococcales</taxon>
        <taxon>Intrasporangiaceae</taxon>
        <taxon>Knoellia</taxon>
    </lineage>
</organism>
<dbReference type="GO" id="GO:0022857">
    <property type="term" value="F:transmembrane transporter activity"/>
    <property type="evidence" value="ECO:0007669"/>
    <property type="project" value="InterPro"/>
</dbReference>
<evidence type="ECO:0000313" key="7">
    <source>
        <dbReference type="EMBL" id="PRY62615.1"/>
    </source>
</evidence>
<keyword evidence="3 6" id="KW-0812">Transmembrane</keyword>
<feature type="transmembrane region" description="Helical" evidence="6">
    <location>
        <begin position="352"/>
        <end position="373"/>
    </location>
</feature>
<accession>A0A2T0UXF9</accession>
<evidence type="ECO:0000256" key="5">
    <source>
        <dbReference type="ARBA" id="ARBA00023136"/>
    </source>
</evidence>
<evidence type="ECO:0000256" key="1">
    <source>
        <dbReference type="ARBA" id="ARBA00004651"/>
    </source>
</evidence>
<name>A0A2T0UXF9_9MICO</name>
<dbReference type="InterPro" id="IPR050367">
    <property type="entry name" value="APC_superfamily"/>
</dbReference>
<protein>
    <submittedName>
        <fullName evidence="7">Amino acid/polyamine/organocation transporter (APC superfamily)</fullName>
    </submittedName>
</protein>
<reference evidence="7 8" key="1">
    <citation type="submission" date="2018-03" db="EMBL/GenBank/DDBJ databases">
        <title>Genomic Encyclopedia of Archaeal and Bacterial Type Strains, Phase II (KMG-II): from individual species to whole genera.</title>
        <authorList>
            <person name="Goeker M."/>
        </authorList>
    </citation>
    <scope>NUCLEOTIDE SEQUENCE [LARGE SCALE GENOMIC DNA]</scope>
    <source>
        <strain evidence="7 8">ATCC BAA-1496</strain>
    </source>
</reference>
<dbReference type="OrthoDB" id="4568421at2"/>
<dbReference type="GO" id="GO:0005886">
    <property type="term" value="C:plasma membrane"/>
    <property type="evidence" value="ECO:0007669"/>
    <property type="project" value="UniProtKB-SubCell"/>
</dbReference>
<feature type="transmembrane region" description="Helical" evidence="6">
    <location>
        <begin position="309"/>
        <end position="331"/>
    </location>
</feature>
<comment type="caution">
    <text evidence="7">The sequence shown here is derived from an EMBL/GenBank/DDBJ whole genome shotgun (WGS) entry which is preliminary data.</text>
</comment>
<keyword evidence="8" id="KW-1185">Reference proteome</keyword>
<comment type="subcellular location">
    <subcellularLocation>
        <location evidence="1">Cell membrane</location>
        <topology evidence="1">Multi-pass membrane protein</topology>
    </subcellularLocation>
</comment>
<dbReference type="PIRSF" id="PIRSF006060">
    <property type="entry name" value="AA_transporter"/>
    <property type="match status" value="1"/>
</dbReference>
<dbReference type="EMBL" id="PVTI01000004">
    <property type="protein sequence ID" value="PRY62615.1"/>
    <property type="molecule type" value="Genomic_DNA"/>
</dbReference>
<evidence type="ECO:0000313" key="8">
    <source>
        <dbReference type="Proteomes" id="UP000237822"/>
    </source>
</evidence>
<feature type="transmembrane region" description="Helical" evidence="6">
    <location>
        <begin position="59"/>
        <end position="79"/>
    </location>
</feature>
<feature type="transmembrane region" description="Helical" evidence="6">
    <location>
        <begin position="415"/>
        <end position="434"/>
    </location>
</feature>
<gene>
    <name evidence="7" type="ORF">BCF74_10451</name>
</gene>
<dbReference type="PANTHER" id="PTHR42770">
    <property type="entry name" value="AMINO ACID TRANSPORTER-RELATED"/>
    <property type="match status" value="1"/>
</dbReference>
<evidence type="ECO:0000256" key="4">
    <source>
        <dbReference type="ARBA" id="ARBA00022989"/>
    </source>
</evidence>
<dbReference type="InterPro" id="IPR002293">
    <property type="entry name" value="AA/rel_permease1"/>
</dbReference>
<feature type="transmembrane region" description="Helical" evidence="6">
    <location>
        <begin position="31"/>
        <end position="53"/>
    </location>
</feature>
<dbReference type="Gene3D" id="1.20.1740.10">
    <property type="entry name" value="Amino acid/polyamine transporter I"/>
    <property type="match status" value="1"/>
</dbReference>
<evidence type="ECO:0000256" key="6">
    <source>
        <dbReference type="SAM" id="Phobius"/>
    </source>
</evidence>
<keyword evidence="5 6" id="KW-0472">Membrane</keyword>
<evidence type="ECO:0000256" key="3">
    <source>
        <dbReference type="ARBA" id="ARBA00022692"/>
    </source>
</evidence>
<dbReference type="Proteomes" id="UP000237822">
    <property type="component" value="Unassembled WGS sequence"/>
</dbReference>
<feature type="transmembrane region" description="Helical" evidence="6">
    <location>
        <begin position="446"/>
        <end position="468"/>
    </location>
</feature>
<proteinExistence type="predicted"/>
<feature type="transmembrane region" description="Helical" evidence="6">
    <location>
        <begin position="143"/>
        <end position="162"/>
    </location>
</feature>
<feature type="transmembrane region" description="Helical" evidence="6">
    <location>
        <begin position="99"/>
        <end position="123"/>
    </location>
</feature>
<feature type="transmembrane region" description="Helical" evidence="6">
    <location>
        <begin position="254"/>
        <end position="276"/>
    </location>
</feature>
<keyword evidence="2" id="KW-1003">Cell membrane</keyword>
<dbReference type="AlphaFoldDB" id="A0A2T0UXF9"/>
<dbReference type="RefSeq" id="WP_106296617.1">
    <property type="nucleotide sequence ID" value="NZ_PVTI01000004.1"/>
</dbReference>